<dbReference type="AlphaFoldDB" id="A0A164WJL5"/>
<feature type="domain" description="C2H2-type" evidence="4">
    <location>
        <begin position="334"/>
        <end position="361"/>
    </location>
</feature>
<evidence type="ECO:0000256" key="1">
    <source>
        <dbReference type="ARBA" id="ARBA00006673"/>
    </source>
</evidence>
<evidence type="ECO:0000259" key="4">
    <source>
        <dbReference type="PROSITE" id="PS50157"/>
    </source>
</evidence>
<keyword evidence="2" id="KW-0479">Metal-binding</keyword>
<dbReference type="GO" id="GO:0009651">
    <property type="term" value="P:response to salt stress"/>
    <property type="evidence" value="ECO:0007669"/>
    <property type="project" value="EnsemblPlants"/>
</dbReference>
<dbReference type="GO" id="GO:0008270">
    <property type="term" value="F:zinc ion binding"/>
    <property type="evidence" value="ECO:0007669"/>
    <property type="project" value="UniProtKB-KW"/>
</dbReference>
<feature type="compositionally biased region" description="Acidic residues" evidence="3">
    <location>
        <begin position="192"/>
        <end position="207"/>
    </location>
</feature>
<keyword evidence="2" id="KW-0863">Zinc-finger</keyword>
<dbReference type="GO" id="GO:0009737">
    <property type="term" value="P:response to abscisic acid"/>
    <property type="evidence" value="ECO:0007669"/>
    <property type="project" value="EnsemblPlants"/>
</dbReference>
<comment type="caution">
    <text evidence="5">The sequence shown here is derived from an EMBL/GenBank/DDBJ whole genome shotgun (WGS) entry which is preliminary data.</text>
</comment>
<dbReference type="InterPro" id="IPR013087">
    <property type="entry name" value="Znf_C2H2_type"/>
</dbReference>
<feature type="compositionally biased region" description="Basic and acidic residues" evidence="3">
    <location>
        <begin position="113"/>
        <end position="146"/>
    </location>
</feature>
<dbReference type="GO" id="GO:0005730">
    <property type="term" value="C:nucleolus"/>
    <property type="evidence" value="ECO:0007669"/>
    <property type="project" value="EnsemblPlants"/>
</dbReference>
<gene>
    <name evidence="5" type="ORF">DCAR_020779</name>
</gene>
<sequence length="361" mass="39057">MEFWAAEVKAGESFKVKIDENKALHLSQACIGDVEKDIPVSICLYVKVDEKKLALGTLNSKKLFQQSFDLVFDKTFEISHNWKNGTSDVDDSDAESDEDIPVIAANGGPPTEVKQEHVKASADKNSAADKQKDKEKAKIVEPRKAASSDTTDDSSEDDETSSEDDPKVSVKKDSAAGKQKANIVEPTKDVSSDDTDDSSDDDETSSEDDTKVSAEKVSAAGKQKAKIVDPKNDADSGDDDAMSEDYSEEADESDEDSDSDEDEETPVQVKSSKKRALTPAKKALPEKKAKLITPPKTDGKKSSVHVATPYPSKQTGKTPANKLNQQTPKTDGSHTCNSCKRTFKSEVALESHNKAKHTGGK</sequence>
<dbReference type="Pfam" id="PF17800">
    <property type="entry name" value="NPL"/>
    <property type="match status" value="1"/>
</dbReference>
<protein>
    <recommendedName>
        <fullName evidence="4">C2H2-type domain-containing protein</fullName>
    </recommendedName>
</protein>
<organism evidence="5">
    <name type="scientific">Daucus carota subsp. sativus</name>
    <name type="common">Carrot</name>
    <dbReference type="NCBI Taxonomy" id="79200"/>
    <lineage>
        <taxon>Eukaryota</taxon>
        <taxon>Viridiplantae</taxon>
        <taxon>Streptophyta</taxon>
        <taxon>Embryophyta</taxon>
        <taxon>Tracheophyta</taxon>
        <taxon>Spermatophyta</taxon>
        <taxon>Magnoliopsida</taxon>
        <taxon>eudicotyledons</taxon>
        <taxon>Gunneridae</taxon>
        <taxon>Pentapetalae</taxon>
        <taxon>asterids</taxon>
        <taxon>campanulids</taxon>
        <taxon>Apiales</taxon>
        <taxon>Apiaceae</taxon>
        <taxon>Apioideae</taxon>
        <taxon>Scandiceae</taxon>
        <taxon>Daucinae</taxon>
        <taxon>Daucus</taxon>
        <taxon>Daucus sect. Daucus</taxon>
    </lineage>
</organism>
<name>A0A164WJL5_DAUCS</name>
<feature type="compositionally biased region" description="Polar residues" evidence="3">
    <location>
        <begin position="311"/>
        <end position="337"/>
    </location>
</feature>
<evidence type="ECO:0000256" key="2">
    <source>
        <dbReference type="PROSITE-ProRule" id="PRU00042"/>
    </source>
</evidence>
<evidence type="ECO:0000313" key="5">
    <source>
        <dbReference type="EMBL" id="KZM91856.1"/>
    </source>
</evidence>
<dbReference type="STRING" id="79200.A0A164WJL5"/>
<feature type="compositionally biased region" description="Acidic residues" evidence="3">
    <location>
        <begin position="88"/>
        <end position="100"/>
    </location>
</feature>
<dbReference type="GO" id="GO:0000976">
    <property type="term" value="F:transcription cis-regulatory region binding"/>
    <property type="evidence" value="ECO:0007669"/>
    <property type="project" value="EnsemblPlants"/>
</dbReference>
<dbReference type="Gene3D" id="2.60.120.340">
    <property type="entry name" value="Nucleoplasmin core domain"/>
    <property type="match status" value="1"/>
</dbReference>
<dbReference type="GO" id="GO:0009414">
    <property type="term" value="P:response to water deprivation"/>
    <property type="evidence" value="ECO:0007669"/>
    <property type="project" value="EnsemblPlants"/>
</dbReference>
<dbReference type="Gramene" id="KZM91856">
    <property type="protein sequence ID" value="KZM91856"/>
    <property type="gene ID" value="DCAR_020779"/>
</dbReference>
<dbReference type="GO" id="GO:0009409">
    <property type="term" value="P:response to cold"/>
    <property type="evidence" value="ECO:0007669"/>
    <property type="project" value="EnsemblPlants"/>
</dbReference>
<accession>A0A164WJL5</accession>
<dbReference type="GO" id="GO:0045892">
    <property type="term" value="P:negative regulation of DNA-templated transcription"/>
    <property type="evidence" value="ECO:0007669"/>
    <property type="project" value="EnsemblPlants"/>
</dbReference>
<dbReference type="OMA" id="EGCGFHL"/>
<evidence type="ECO:0000256" key="3">
    <source>
        <dbReference type="SAM" id="MobiDB-lite"/>
    </source>
</evidence>
<dbReference type="PROSITE" id="PS50157">
    <property type="entry name" value="ZINC_FINGER_C2H2_2"/>
    <property type="match status" value="1"/>
</dbReference>
<dbReference type="InterPro" id="IPR041232">
    <property type="entry name" value="NPL"/>
</dbReference>
<comment type="similarity">
    <text evidence="1">Belongs to the histone deacetylase HD2 family.</text>
</comment>
<feature type="compositionally biased region" description="Acidic residues" evidence="3">
    <location>
        <begin position="235"/>
        <end position="265"/>
    </location>
</feature>
<feature type="compositionally biased region" description="Basic and acidic residues" evidence="3">
    <location>
        <begin position="164"/>
        <end position="175"/>
    </location>
</feature>
<dbReference type="EMBL" id="LNRQ01000006">
    <property type="protein sequence ID" value="KZM91856.1"/>
    <property type="molecule type" value="Genomic_DNA"/>
</dbReference>
<proteinExistence type="inferred from homology"/>
<dbReference type="PROSITE" id="PS00028">
    <property type="entry name" value="ZINC_FINGER_C2H2_1"/>
    <property type="match status" value="1"/>
</dbReference>
<feature type="region of interest" description="Disordered" evidence="3">
    <location>
        <begin position="82"/>
        <end position="337"/>
    </location>
</feature>
<feature type="compositionally biased region" description="Acidic residues" evidence="3">
    <location>
        <begin position="150"/>
        <end position="163"/>
    </location>
</feature>
<reference evidence="5" key="1">
    <citation type="journal article" date="2016" name="Nat. Genet.">
        <title>A high-quality carrot genome assembly provides new insights into carotenoid accumulation and asterid genome evolution.</title>
        <authorList>
            <person name="Iorizzo M."/>
            <person name="Ellison S."/>
            <person name="Senalik D."/>
            <person name="Zeng P."/>
            <person name="Satapoomin P."/>
            <person name="Huang J."/>
            <person name="Bowman M."/>
            <person name="Iovene M."/>
            <person name="Sanseverino W."/>
            <person name="Cavagnaro P."/>
            <person name="Yildiz M."/>
            <person name="Macko-Podgorni A."/>
            <person name="Moranska E."/>
            <person name="Grzebelus E."/>
            <person name="Grzebelus D."/>
            <person name="Ashrafi H."/>
            <person name="Zheng Z."/>
            <person name="Cheng S."/>
            <person name="Spooner D."/>
            <person name="Van Deynze A."/>
            <person name="Simon P."/>
        </authorList>
    </citation>
    <scope>NUCLEOTIDE SEQUENCE [LARGE SCALE GENOMIC DNA]</scope>
    <source>
        <tissue evidence="5">Leaf</tissue>
    </source>
</reference>
<keyword evidence="2" id="KW-0862">Zinc</keyword>